<dbReference type="Pfam" id="PF03009">
    <property type="entry name" value="GDPD"/>
    <property type="match status" value="1"/>
</dbReference>
<dbReference type="InterPro" id="IPR030395">
    <property type="entry name" value="GP_PDE_dom"/>
</dbReference>
<dbReference type="Gene3D" id="3.20.20.190">
    <property type="entry name" value="Phosphatidylinositol (PI) phosphodiesterase"/>
    <property type="match status" value="1"/>
</dbReference>
<dbReference type="SUPFAM" id="SSF51695">
    <property type="entry name" value="PLC-like phosphodiesterases"/>
    <property type="match status" value="1"/>
</dbReference>
<accession>A0A5C6ZQG3</accession>
<dbReference type="SUPFAM" id="SSF49899">
    <property type="entry name" value="Concanavalin A-like lectins/glucanases"/>
    <property type="match status" value="1"/>
</dbReference>
<dbReference type="GO" id="GO:0008081">
    <property type="term" value="F:phosphoric diester hydrolase activity"/>
    <property type="evidence" value="ECO:0007669"/>
    <property type="project" value="InterPro"/>
</dbReference>
<gene>
    <name evidence="2" type="ORF">ES724_12630</name>
</gene>
<dbReference type="Proteomes" id="UP000321367">
    <property type="component" value="Unassembled WGS sequence"/>
</dbReference>
<sequence>MIPKGLLALIYILLGIPLLFSQESIPTYNYSDCDFQVIGHRGYSDIYPENTLLSIEEAFKRGVKYCEIDINITSDDVYVLYHDQPTMFRASSGQGYVVSSTYNELLQLDFGSWKGDQFTNTKIATLEEALILAEKYDAYLYLDTKKTDHELMCRVLQNSNVDPKRMLPAVASIEEAKKFKSYCPNSSFIYFGGLPENVNDDSWYQEMVALGCVIFETYYTFALDETNEKFKTFLAKVHENNAKVWVFTSNNIGEIKKLKNAGVDGVESDIATSALKSICEGLDLDTKPIIATTGNWNFDKGNLYSTGVGSQLRPLNYNKEYAHQSVQFGTTTSFNIKSINGKEAPVAKIPAFDPNNGLFVFTNFTSGLEANLHYNYSLIMDIYIPKESSDTYISLYQTNPDNDNDAELFIDSGGIGVSNEYHNPLKPETWYRLGIVVTEKAIKKYINGIFIGENEISGGRWSVYNVFAGGQDQGFLLFSDNDNETSEFYVNAIQLRNYSMDVKDIAVLGDPKADGIPLGNSGIYNVKADSEISGAVVNWDNNEIYIKFAGNTDLSQVKVYFDIPYGAKSSIESGSLLNLNSIGKEYQTITITSEDGTSENIWTLIPILNSIKGQDAN</sequence>
<dbReference type="EMBL" id="VORY01000017">
    <property type="protein sequence ID" value="TXD92769.1"/>
    <property type="molecule type" value="Genomic_DNA"/>
</dbReference>
<keyword evidence="3" id="KW-1185">Reference proteome</keyword>
<evidence type="ECO:0000313" key="2">
    <source>
        <dbReference type="EMBL" id="TXD92769.1"/>
    </source>
</evidence>
<organism evidence="2 3">
    <name type="scientific">Gillisia hiemivivida</name>
    <dbReference type="NCBI Taxonomy" id="291190"/>
    <lineage>
        <taxon>Bacteria</taxon>
        <taxon>Pseudomonadati</taxon>
        <taxon>Bacteroidota</taxon>
        <taxon>Flavobacteriia</taxon>
        <taxon>Flavobacteriales</taxon>
        <taxon>Flavobacteriaceae</taxon>
        <taxon>Gillisia</taxon>
    </lineage>
</organism>
<dbReference type="Gene3D" id="2.60.40.2340">
    <property type="match status" value="1"/>
</dbReference>
<dbReference type="OrthoDB" id="384721at2"/>
<dbReference type="PROSITE" id="PS51704">
    <property type="entry name" value="GP_PDE"/>
    <property type="match status" value="1"/>
</dbReference>
<evidence type="ECO:0000313" key="3">
    <source>
        <dbReference type="Proteomes" id="UP000321367"/>
    </source>
</evidence>
<reference evidence="2 3" key="1">
    <citation type="submission" date="2019-08" db="EMBL/GenBank/DDBJ databases">
        <title>Genome sequence of Gillisia hiemivivida IC154 (type strain).</title>
        <authorList>
            <person name="Bowman J.P."/>
        </authorList>
    </citation>
    <scope>NUCLEOTIDE SEQUENCE [LARGE SCALE GENOMIC DNA]</scope>
    <source>
        <strain evidence="2 3">IC154</strain>
    </source>
</reference>
<comment type="caution">
    <text evidence="2">The sequence shown here is derived from an EMBL/GenBank/DDBJ whole genome shotgun (WGS) entry which is preliminary data.</text>
</comment>
<dbReference type="GO" id="GO:0006629">
    <property type="term" value="P:lipid metabolic process"/>
    <property type="evidence" value="ECO:0007669"/>
    <property type="project" value="InterPro"/>
</dbReference>
<dbReference type="RefSeq" id="WP_146933461.1">
    <property type="nucleotide sequence ID" value="NZ_CBCSHZ010000016.1"/>
</dbReference>
<dbReference type="GO" id="GO:0005975">
    <property type="term" value="P:carbohydrate metabolic process"/>
    <property type="evidence" value="ECO:0007669"/>
    <property type="project" value="UniProtKB-ARBA"/>
</dbReference>
<dbReference type="PANTHER" id="PTHR46211">
    <property type="entry name" value="GLYCEROPHOSPHORYL DIESTER PHOSPHODIESTERASE"/>
    <property type="match status" value="1"/>
</dbReference>
<name>A0A5C6ZQG3_9FLAO</name>
<dbReference type="GO" id="GO:0004553">
    <property type="term" value="F:hydrolase activity, hydrolyzing O-glycosyl compounds"/>
    <property type="evidence" value="ECO:0007669"/>
    <property type="project" value="UniProtKB-ARBA"/>
</dbReference>
<feature type="domain" description="GP-PDE" evidence="1">
    <location>
        <begin position="35"/>
        <end position="278"/>
    </location>
</feature>
<evidence type="ECO:0000259" key="1">
    <source>
        <dbReference type="PROSITE" id="PS51704"/>
    </source>
</evidence>
<dbReference type="AlphaFoldDB" id="A0A5C6ZQG3"/>
<dbReference type="InterPro" id="IPR017946">
    <property type="entry name" value="PLC-like_Pdiesterase_TIM-brl"/>
</dbReference>
<proteinExistence type="predicted"/>
<dbReference type="InterPro" id="IPR013320">
    <property type="entry name" value="ConA-like_dom_sf"/>
</dbReference>
<dbReference type="PANTHER" id="PTHR46211:SF14">
    <property type="entry name" value="GLYCEROPHOSPHODIESTER PHOSPHODIESTERASE"/>
    <property type="match status" value="1"/>
</dbReference>
<protein>
    <recommendedName>
        <fullName evidence="1">GP-PDE domain-containing protein</fullName>
    </recommendedName>
</protein>